<dbReference type="InterPro" id="IPR000504">
    <property type="entry name" value="RRM_dom"/>
</dbReference>
<dbReference type="PROSITE" id="PS50102">
    <property type="entry name" value="RRM"/>
    <property type="match status" value="1"/>
</dbReference>
<dbReference type="Pfam" id="PF00567">
    <property type="entry name" value="TUDOR"/>
    <property type="match status" value="1"/>
</dbReference>
<dbReference type="SUPFAM" id="SSF63748">
    <property type="entry name" value="Tudor/PWWP/MBT"/>
    <property type="match status" value="1"/>
</dbReference>
<dbReference type="Gene3D" id="2.30.30.140">
    <property type="match status" value="1"/>
</dbReference>
<evidence type="ECO:0000256" key="1">
    <source>
        <dbReference type="ARBA" id="ARBA00022884"/>
    </source>
</evidence>
<dbReference type="SUPFAM" id="SSF54928">
    <property type="entry name" value="RNA-binding domain, RBD"/>
    <property type="match status" value="1"/>
</dbReference>
<evidence type="ECO:0000256" key="2">
    <source>
        <dbReference type="PROSITE-ProRule" id="PRU00176"/>
    </source>
</evidence>
<proteinExistence type="predicted"/>
<evidence type="ECO:0000259" key="4">
    <source>
        <dbReference type="PROSITE" id="PS50102"/>
    </source>
</evidence>
<dbReference type="Gene3D" id="3.30.70.330">
    <property type="match status" value="1"/>
</dbReference>
<dbReference type="EMBL" id="JAPFRF010000019">
    <property type="protein sequence ID" value="KAJ7307322.1"/>
    <property type="molecule type" value="Genomic_DNA"/>
</dbReference>
<dbReference type="AlphaFoldDB" id="A0A9Q0XCZ1"/>
<dbReference type="InterPro" id="IPR012677">
    <property type="entry name" value="Nucleotide-bd_a/b_plait_sf"/>
</dbReference>
<sequence length="398" mass="44260">MAGFGRGWVNTPALKQTIKPSLHHQPGAPQKKQTEIFVGNLPQDVKEVDVAIHFKDFGVKSVKKCTSRFKRFCLVELISAEAAQLAIQMLNGSLWGTQRIIVSMNEDRRGYKCPQNSTGSPGKMATKEKEQAHGSPPNGTETPGKMATKEDRPNHESTTPNLPEMPDLEPVPWEEQWMNCDPALKGDAEVSPSLKPEVCYAVPMEMRSLFLLQMSLDCFKGTAWLFSVAKIQGKAGLLVMDATPQTPYFWAVHLTQESREKMTKLFAALAKAESQLPFLAKPDVRPGKRCLAECSVGDGGNAWNRCWVLDRGEDLAIVFFVDFGRPAAVPLNALRDLNDDKFWAIGPLARPFMLQGEVFPREEMRRKILEGTVIGPSEREVGSEFSTRPFPGPVLSKY</sequence>
<reference evidence="5" key="1">
    <citation type="journal article" date="2023" name="DNA Res.">
        <title>Chromosome-level genome assembly of Phrynocephalus forsythii using third-generation DNA sequencing and Hi-C analysis.</title>
        <authorList>
            <person name="Qi Y."/>
            <person name="Zhao W."/>
            <person name="Zhao Y."/>
            <person name="Niu C."/>
            <person name="Cao S."/>
            <person name="Zhang Y."/>
        </authorList>
    </citation>
    <scope>NUCLEOTIDE SEQUENCE</scope>
    <source>
        <tissue evidence="5">Muscle</tissue>
    </source>
</reference>
<evidence type="ECO:0000256" key="3">
    <source>
        <dbReference type="SAM" id="MobiDB-lite"/>
    </source>
</evidence>
<evidence type="ECO:0000313" key="6">
    <source>
        <dbReference type="Proteomes" id="UP001142489"/>
    </source>
</evidence>
<accession>A0A9Q0XCZ1</accession>
<keyword evidence="6" id="KW-1185">Reference proteome</keyword>
<dbReference type="Proteomes" id="UP001142489">
    <property type="component" value="Unassembled WGS sequence"/>
</dbReference>
<feature type="domain" description="RRM" evidence="4">
    <location>
        <begin position="34"/>
        <end position="107"/>
    </location>
</feature>
<dbReference type="OrthoDB" id="21643at2759"/>
<dbReference type="PANTHER" id="PTHR23236:SF11">
    <property type="entry name" value="EUKARYOTIC TRANSLATION INITIATION FACTOR 4H"/>
    <property type="match status" value="1"/>
</dbReference>
<protein>
    <recommendedName>
        <fullName evidence="4">RRM domain-containing protein</fullName>
    </recommendedName>
</protein>
<dbReference type="SMART" id="SM00360">
    <property type="entry name" value="RRM"/>
    <property type="match status" value="1"/>
</dbReference>
<feature type="region of interest" description="Disordered" evidence="3">
    <location>
        <begin position="109"/>
        <end position="167"/>
    </location>
</feature>
<feature type="region of interest" description="Disordered" evidence="3">
    <location>
        <begin position="379"/>
        <end position="398"/>
    </location>
</feature>
<dbReference type="InterPro" id="IPR002999">
    <property type="entry name" value="Tudor"/>
</dbReference>
<comment type="caution">
    <text evidence="5">The sequence shown here is derived from an EMBL/GenBank/DDBJ whole genome shotgun (WGS) entry which is preliminary data.</text>
</comment>
<dbReference type="Pfam" id="PF00076">
    <property type="entry name" value="RRM_1"/>
    <property type="match status" value="1"/>
</dbReference>
<dbReference type="InterPro" id="IPR035979">
    <property type="entry name" value="RBD_domain_sf"/>
</dbReference>
<gene>
    <name evidence="5" type="ORF">JRQ81_009330</name>
</gene>
<evidence type="ECO:0000313" key="5">
    <source>
        <dbReference type="EMBL" id="KAJ7307322.1"/>
    </source>
</evidence>
<name>A0A9Q0XCZ1_9SAUR</name>
<dbReference type="GO" id="GO:0003723">
    <property type="term" value="F:RNA binding"/>
    <property type="evidence" value="ECO:0007669"/>
    <property type="project" value="UniProtKB-UniRule"/>
</dbReference>
<organism evidence="5 6">
    <name type="scientific">Phrynocephalus forsythii</name>
    <dbReference type="NCBI Taxonomy" id="171643"/>
    <lineage>
        <taxon>Eukaryota</taxon>
        <taxon>Metazoa</taxon>
        <taxon>Chordata</taxon>
        <taxon>Craniata</taxon>
        <taxon>Vertebrata</taxon>
        <taxon>Euteleostomi</taxon>
        <taxon>Lepidosauria</taxon>
        <taxon>Squamata</taxon>
        <taxon>Bifurcata</taxon>
        <taxon>Unidentata</taxon>
        <taxon>Episquamata</taxon>
        <taxon>Toxicofera</taxon>
        <taxon>Iguania</taxon>
        <taxon>Acrodonta</taxon>
        <taxon>Agamidae</taxon>
        <taxon>Agaminae</taxon>
        <taxon>Phrynocephalus</taxon>
    </lineage>
</organism>
<dbReference type="PANTHER" id="PTHR23236">
    <property type="entry name" value="EUKARYOTIC TRANSLATION INITIATION FACTOR 4B/4H"/>
    <property type="match status" value="1"/>
</dbReference>
<keyword evidence="1 2" id="KW-0694">RNA-binding</keyword>